<gene>
    <name evidence="2" type="ORF">MP11Mi_17660</name>
</gene>
<evidence type="ECO:0000259" key="1">
    <source>
        <dbReference type="PROSITE" id="PS51729"/>
    </source>
</evidence>
<reference evidence="2" key="1">
    <citation type="submission" date="2023-06" db="EMBL/GenBank/DDBJ databases">
        <title>Gordonia sp. nov. and Pseudochrobactrum sp. nov., two species isolated from the burying beetle Nicrophorus vespilloides.</title>
        <authorList>
            <person name="Poehlein A."/>
            <person name="Guzman J."/>
            <person name="Daniel R."/>
            <person name="Vilcinskas A."/>
        </authorList>
    </citation>
    <scope>NUCLEOTIDE SEQUENCE</scope>
    <source>
        <strain evidence="2">MP11Mi</strain>
    </source>
</reference>
<accession>A0AA97CUD7</accession>
<proteinExistence type="predicted"/>
<dbReference type="Pfam" id="PF14542">
    <property type="entry name" value="Acetyltransf_CG"/>
    <property type="match status" value="1"/>
</dbReference>
<organism evidence="2">
    <name type="scientific">Gordonia sp. MP11Mi</name>
    <dbReference type="NCBI Taxonomy" id="3022769"/>
    <lineage>
        <taxon>Bacteria</taxon>
        <taxon>Bacillati</taxon>
        <taxon>Actinomycetota</taxon>
        <taxon>Actinomycetes</taxon>
        <taxon>Mycobacteriales</taxon>
        <taxon>Gordoniaceae</taxon>
        <taxon>Gordonia</taxon>
    </lineage>
</organism>
<name>A0AA97CUD7_9ACTN</name>
<dbReference type="PANTHER" id="PTHR31435:SF10">
    <property type="entry name" value="BSR4717 PROTEIN"/>
    <property type="match status" value="1"/>
</dbReference>
<evidence type="ECO:0000313" key="2">
    <source>
        <dbReference type="EMBL" id="WOC12675.1"/>
    </source>
</evidence>
<dbReference type="PROSITE" id="PS51729">
    <property type="entry name" value="GNAT_YJDJ"/>
    <property type="match status" value="1"/>
</dbReference>
<dbReference type="SUPFAM" id="SSF55729">
    <property type="entry name" value="Acyl-CoA N-acyltransferases (Nat)"/>
    <property type="match status" value="1"/>
</dbReference>
<dbReference type="EMBL" id="CP128986">
    <property type="protein sequence ID" value="WOC12675.1"/>
    <property type="molecule type" value="Genomic_DNA"/>
</dbReference>
<dbReference type="AlphaFoldDB" id="A0AA97CUD7"/>
<dbReference type="Gene3D" id="3.40.630.30">
    <property type="match status" value="1"/>
</dbReference>
<dbReference type="InterPro" id="IPR045057">
    <property type="entry name" value="Gcn5-rel_NAT"/>
</dbReference>
<sequence length="117" mass="12895">MQMRNRHQHAPQNSARSLLQQISEVVHNPARERFELWVAGDLVGVLGYSIEDAPDGRVATILHTVLYDEYAGHGLATRLTGSAMGYMRDNGLKVRPVCTFTRSFLDAHPGVVALAPV</sequence>
<dbReference type="InterPro" id="IPR016181">
    <property type="entry name" value="Acyl_CoA_acyltransferase"/>
</dbReference>
<dbReference type="InterPro" id="IPR031165">
    <property type="entry name" value="GNAT_YJDJ"/>
</dbReference>
<protein>
    <recommendedName>
        <fullName evidence="1">N-acetyltransferase domain-containing protein</fullName>
    </recommendedName>
</protein>
<dbReference type="PANTHER" id="PTHR31435">
    <property type="entry name" value="PROTEIN NATD1"/>
    <property type="match status" value="1"/>
</dbReference>
<feature type="domain" description="N-acetyltransferase" evidence="1">
    <location>
        <begin position="26"/>
        <end position="116"/>
    </location>
</feature>